<protein>
    <recommendedName>
        <fullName evidence="4">TraD/TraG TraM recognition site domain-containing protein</fullName>
    </recommendedName>
</protein>
<organism evidence="2 3">
    <name type="scientific">Nonomuraea insulae</name>
    <dbReference type="NCBI Taxonomy" id="1616787"/>
    <lineage>
        <taxon>Bacteria</taxon>
        <taxon>Bacillati</taxon>
        <taxon>Actinomycetota</taxon>
        <taxon>Actinomycetes</taxon>
        <taxon>Streptosporangiales</taxon>
        <taxon>Streptosporangiaceae</taxon>
        <taxon>Nonomuraea</taxon>
    </lineage>
</organism>
<feature type="transmembrane region" description="Helical" evidence="1">
    <location>
        <begin position="66"/>
        <end position="86"/>
    </location>
</feature>
<keyword evidence="1" id="KW-0472">Membrane</keyword>
<evidence type="ECO:0008006" key="4">
    <source>
        <dbReference type="Google" id="ProtNLM"/>
    </source>
</evidence>
<keyword evidence="1" id="KW-1133">Transmembrane helix</keyword>
<keyword evidence="3" id="KW-1185">Reference proteome</keyword>
<proteinExistence type="predicted"/>
<keyword evidence="1" id="KW-0812">Transmembrane</keyword>
<evidence type="ECO:0000256" key="1">
    <source>
        <dbReference type="SAM" id="Phobius"/>
    </source>
</evidence>
<feature type="transmembrane region" description="Helical" evidence="1">
    <location>
        <begin position="25"/>
        <end position="46"/>
    </location>
</feature>
<accession>A0ABW1CKR9</accession>
<reference evidence="3" key="1">
    <citation type="journal article" date="2019" name="Int. J. Syst. Evol. Microbiol.">
        <title>The Global Catalogue of Microorganisms (GCM) 10K type strain sequencing project: providing services to taxonomists for standard genome sequencing and annotation.</title>
        <authorList>
            <consortium name="The Broad Institute Genomics Platform"/>
            <consortium name="The Broad Institute Genome Sequencing Center for Infectious Disease"/>
            <person name="Wu L."/>
            <person name="Ma J."/>
        </authorList>
    </citation>
    <scope>NUCLEOTIDE SEQUENCE [LARGE SCALE GENOMIC DNA]</scope>
    <source>
        <strain evidence="3">CCUG 53903</strain>
    </source>
</reference>
<sequence length="494" mass="55002">MTEEEDRAAADGTAFERPLRRQHRLLGWALRLIGASWTGIGSLMFIVAYNRTRTIFVTPTSSSEVYWTNLAVVASIIVAGAALLLLGRRMRWQGRRHGVPVLTTMEEAKRVPYVLYLRPFASDKTGSRMRHAFSRHNRVGGSLVDTRTSTVEENLARSFRQVGRVIAVGRPEERLPLPGAARLYLPWDGWRPAVRSLIDDARMVLLATGDSEGTLWEFEQLLLRRGPHGLLLVVYSDETEYDNFRRRAHELFDRHAERLRTGQDPDWQPPVLPPFPRLRNPSAVKWLPITRAYLRFDADWRPHLVLLDPTAAKGWTVETRLRRIGREQVAPLVLRLYEDMLAAEEAADHEDARRCVTVVELAAAITAARAHGGEDTTLLPVRFTGTGRFLSLAGAARSVTAEDAPASGPEADLAARFTTVAGSGSGRAAQAGGRAPFTIELPLFWLEERLSEVRERGAADQDILRLELSAWGRLQGVRHEPGSLTGAEVGADPD</sequence>
<evidence type="ECO:0000313" key="2">
    <source>
        <dbReference type="EMBL" id="MFC5826112.1"/>
    </source>
</evidence>
<evidence type="ECO:0000313" key="3">
    <source>
        <dbReference type="Proteomes" id="UP001596058"/>
    </source>
</evidence>
<comment type="caution">
    <text evidence="2">The sequence shown here is derived from an EMBL/GenBank/DDBJ whole genome shotgun (WGS) entry which is preliminary data.</text>
</comment>
<gene>
    <name evidence="2" type="ORF">ACFPZ3_19775</name>
</gene>
<dbReference type="Proteomes" id="UP001596058">
    <property type="component" value="Unassembled WGS sequence"/>
</dbReference>
<dbReference type="RefSeq" id="WP_379515618.1">
    <property type="nucleotide sequence ID" value="NZ_JBHSPA010000023.1"/>
</dbReference>
<dbReference type="EMBL" id="JBHSPA010000023">
    <property type="protein sequence ID" value="MFC5826112.1"/>
    <property type="molecule type" value="Genomic_DNA"/>
</dbReference>
<name>A0ABW1CKR9_9ACTN</name>